<dbReference type="STRING" id="1210086.GCA_001613105_01267"/>
<gene>
    <name evidence="1" type="ORF">DFR76_102691</name>
</gene>
<dbReference type="Gene3D" id="1.10.490.110">
    <property type="entry name" value="Uncharacterized conserved protein DUF2267"/>
    <property type="match status" value="1"/>
</dbReference>
<dbReference type="RefSeq" id="WP_067993152.1">
    <property type="nucleotide sequence ID" value="NZ_QQBC01000002.1"/>
</dbReference>
<dbReference type="Proteomes" id="UP000254869">
    <property type="component" value="Unassembled WGS sequence"/>
</dbReference>
<proteinExistence type="predicted"/>
<dbReference type="EMBL" id="QQBC01000002">
    <property type="protein sequence ID" value="RDI68290.1"/>
    <property type="molecule type" value="Genomic_DNA"/>
</dbReference>
<dbReference type="Pfam" id="PF10025">
    <property type="entry name" value="DUF2267"/>
    <property type="match status" value="1"/>
</dbReference>
<name>A0A370ICF6_9NOCA</name>
<evidence type="ECO:0000313" key="2">
    <source>
        <dbReference type="Proteomes" id="UP000254869"/>
    </source>
</evidence>
<dbReference type="InterPro" id="IPR038282">
    <property type="entry name" value="DUF2267_sf"/>
</dbReference>
<evidence type="ECO:0000313" key="1">
    <source>
        <dbReference type="EMBL" id="RDI68290.1"/>
    </source>
</evidence>
<protein>
    <submittedName>
        <fullName evidence="1">Uncharacterized protein (DUF2267 family)</fullName>
    </submittedName>
</protein>
<dbReference type="AlphaFoldDB" id="A0A370ICF6"/>
<keyword evidence="2" id="KW-1185">Reference proteome</keyword>
<reference evidence="1 2" key="1">
    <citation type="submission" date="2018-07" db="EMBL/GenBank/DDBJ databases">
        <title>Genomic Encyclopedia of Type Strains, Phase IV (KMG-IV): sequencing the most valuable type-strain genomes for metagenomic binning, comparative biology and taxonomic classification.</title>
        <authorList>
            <person name="Goeker M."/>
        </authorList>
    </citation>
    <scope>NUCLEOTIDE SEQUENCE [LARGE SCALE GENOMIC DNA]</scope>
    <source>
        <strain evidence="1 2">DSM 44290</strain>
    </source>
</reference>
<organism evidence="1 2">
    <name type="scientific">Nocardia pseudobrasiliensis</name>
    <dbReference type="NCBI Taxonomy" id="45979"/>
    <lineage>
        <taxon>Bacteria</taxon>
        <taxon>Bacillati</taxon>
        <taxon>Actinomycetota</taxon>
        <taxon>Actinomycetes</taxon>
        <taxon>Mycobacteriales</taxon>
        <taxon>Nocardiaceae</taxon>
        <taxon>Nocardia</taxon>
    </lineage>
</organism>
<sequence length="207" mass="22179">MPYHHDPLAPAVHTAHIWVHAVADALNTEDRAFAHRALRAWLHTVRDQLGVSAAAHLSAQLPELLRGTFFEGWMPNQVPAPHDATAFVNQFAATARVTADEAAALIGAVTEALTDLFSPGQLEHVFTVLPADLRKLLRGSDLDGTFGPDADATAYLRARVRTLTEAVAVLAHALEQLPGAEQLGPDGISAAEHAHRILVAEGLTDRP</sequence>
<comment type="caution">
    <text evidence="1">The sequence shown here is derived from an EMBL/GenBank/DDBJ whole genome shotgun (WGS) entry which is preliminary data.</text>
</comment>
<dbReference type="InterPro" id="IPR018727">
    <property type="entry name" value="DUF2267"/>
</dbReference>
<accession>A0A370ICF6</accession>